<reference evidence="8" key="1">
    <citation type="submission" date="2015-07" db="EMBL/GenBank/DDBJ databases">
        <title>Whole genome sequence of an Ensifer adhaerens strain isolated from a cave pool in the Wind Cave National Park.</title>
        <authorList>
            <person name="Eng W.W.H."/>
            <person name="Gan H.M."/>
            <person name="Barton H.A."/>
            <person name="Savka M.A."/>
        </authorList>
    </citation>
    <scope>NUCLEOTIDE SEQUENCE [LARGE SCALE GENOMIC DNA]</scope>
    <source>
        <strain evidence="8">SD006</strain>
    </source>
</reference>
<name>A0A0L8BIH7_ENSAD</name>
<dbReference type="PANTHER" id="PTHR30427:SF1">
    <property type="entry name" value="TRANSCRIPTIONAL ACTIVATOR PROTEIN LYSR"/>
    <property type="match status" value="1"/>
</dbReference>
<evidence type="ECO:0000256" key="2">
    <source>
        <dbReference type="ARBA" id="ARBA00023015"/>
    </source>
</evidence>
<dbReference type="PROSITE" id="PS50931">
    <property type="entry name" value="HTH_LYSR"/>
    <property type="match status" value="1"/>
</dbReference>
<comment type="caution">
    <text evidence="7">The sequence shown here is derived from an EMBL/GenBank/DDBJ whole genome shotgun (WGS) entry which is preliminary data.</text>
</comment>
<dbReference type="Pfam" id="PF03466">
    <property type="entry name" value="LysR_substrate"/>
    <property type="match status" value="1"/>
</dbReference>
<keyword evidence="5" id="KW-0804">Transcription</keyword>
<dbReference type="EMBL" id="LGAP01000027">
    <property type="protein sequence ID" value="KOF14388.1"/>
    <property type="molecule type" value="Genomic_DNA"/>
</dbReference>
<evidence type="ECO:0000256" key="4">
    <source>
        <dbReference type="ARBA" id="ARBA00023159"/>
    </source>
</evidence>
<dbReference type="Gene3D" id="1.10.10.10">
    <property type="entry name" value="Winged helix-like DNA-binding domain superfamily/Winged helix DNA-binding domain"/>
    <property type="match status" value="1"/>
</dbReference>
<keyword evidence="2" id="KW-0805">Transcription regulation</keyword>
<proteinExistence type="inferred from homology"/>
<dbReference type="AlphaFoldDB" id="A0A0L8BIH7"/>
<dbReference type="InterPro" id="IPR036390">
    <property type="entry name" value="WH_DNA-bd_sf"/>
</dbReference>
<accession>A0A0L8BIH7</accession>
<dbReference type="GO" id="GO:0003700">
    <property type="term" value="F:DNA-binding transcription factor activity"/>
    <property type="evidence" value="ECO:0007669"/>
    <property type="project" value="InterPro"/>
</dbReference>
<evidence type="ECO:0000256" key="1">
    <source>
        <dbReference type="ARBA" id="ARBA00009437"/>
    </source>
</evidence>
<dbReference type="InterPro" id="IPR000847">
    <property type="entry name" value="LysR_HTH_N"/>
</dbReference>
<comment type="similarity">
    <text evidence="1">Belongs to the LysR transcriptional regulatory family.</text>
</comment>
<dbReference type="Pfam" id="PF00126">
    <property type="entry name" value="HTH_1"/>
    <property type="match status" value="1"/>
</dbReference>
<dbReference type="PANTHER" id="PTHR30427">
    <property type="entry name" value="TRANSCRIPTIONAL ACTIVATOR PROTEIN LYSR"/>
    <property type="match status" value="1"/>
</dbReference>
<dbReference type="InterPro" id="IPR036388">
    <property type="entry name" value="WH-like_DNA-bd_sf"/>
</dbReference>
<organism evidence="7 8">
    <name type="scientific">Ensifer adhaerens</name>
    <name type="common">Sinorhizobium morelense</name>
    <dbReference type="NCBI Taxonomy" id="106592"/>
    <lineage>
        <taxon>Bacteria</taxon>
        <taxon>Pseudomonadati</taxon>
        <taxon>Pseudomonadota</taxon>
        <taxon>Alphaproteobacteria</taxon>
        <taxon>Hyphomicrobiales</taxon>
        <taxon>Rhizobiaceae</taxon>
        <taxon>Sinorhizobium/Ensifer group</taxon>
        <taxon>Ensifer</taxon>
    </lineage>
</organism>
<protein>
    <recommendedName>
        <fullName evidence="6">HTH lysR-type domain-containing protein</fullName>
    </recommendedName>
</protein>
<dbReference type="SUPFAM" id="SSF53850">
    <property type="entry name" value="Periplasmic binding protein-like II"/>
    <property type="match status" value="1"/>
</dbReference>
<dbReference type="PATRIC" id="fig|106592.7.peg.4300"/>
<keyword evidence="4" id="KW-0010">Activator</keyword>
<dbReference type="InterPro" id="IPR005119">
    <property type="entry name" value="LysR_subst-bd"/>
</dbReference>
<keyword evidence="3" id="KW-0238">DNA-binding</keyword>
<sequence length="311" mass="33740">MINVRHLAVFRAVMKTGSVSGAARMLAVSQPSVTKTLQQIEWEIGVPLFERVKGRLQATTESLLLMPKVDGVFSAIEQVELLAGQIGRGHAGQISIATATTLAASIVVPSVAKYRSKRQNIQIKIRAMATRQVVEDVGNNQVDFGLADAATIEGSLETEIICSAQVCCIMRRDHPLAVKGAIGLDDLQGQTLISFFEETLVGAQLRQKFQKPNGGLEIAISTNQSLVACSLVDEGVGVALIDPFTAISNLFPNLVIRKLRPTIEIKPRFIIPPNRPLSLAAKELLSVIRDELTRKMEEVTPASNRLLDDKA</sequence>
<evidence type="ECO:0000259" key="6">
    <source>
        <dbReference type="PROSITE" id="PS50931"/>
    </source>
</evidence>
<dbReference type="Gene3D" id="3.40.190.290">
    <property type="match status" value="1"/>
</dbReference>
<evidence type="ECO:0000256" key="3">
    <source>
        <dbReference type="ARBA" id="ARBA00023125"/>
    </source>
</evidence>
<evidence type="ECO:0000313" key="8">
    <source>
        <dbReference type="Proteomes" id="UP000037425"/>
    </source>
</evidence>
<dbReference type="Proteomes" id="UP000037425">
    <property type="component" value="Unassembled WGS sequence"/>
</dbReference>
<evidence type="ECO:0000313" key="7">
    <source>
        <dbReference type="EMBL" id="KOF14388.1"/>
    </source>
</evidence>
<dbReference type="SUPFAM" id="SSF46785">
    <property type="entry name" value="Winged helix' DNA-binding domain"/>
    <property type="match status" value="1"/>
</dbReference>
<dbReference type="PRINTS" id="PR00039">
    <property type="entry name" value="HTHLYSR"/>
</dbReference>
<gene>
    <name evidence="7" type="ORF">AC244_27540</name>
</gene>
<feature type="domain" description="HTH lysR-type" evidence="6">
    <location>
        <begin position="2"/>
        <end position="59"/>
    </location>
</feature>
<dbReference type="GO" id="GO:0043565">
    <property type="term" value="F:sequence-specific DNA binding"/>
    <property type="evidence" value="ECO:0007669"/>
    <property type="project" value="TreeGrafter"/>
</dbReference>
<evidence type="ECO:0000256" key="5">
    <source>
        <dbReference type="ARBA" id="ARBA00023163"/>
    </source>
</evidence>
<dbReference type="GO" id="GO:0010628">
    <property type="term" value="P:positive regulation of gene expression"/>
    <property type="evidence" value="ECO:0007669"/>
    <property type="project" value="TreeGrafter"/>
</dbReference>